<gene>
    <name evidence="4" type="ORF">BKA55DRAFT_214816</name>
</gene>
<dbReference type="Proteomes" id="UP000720189">
    <property type="component" value="Unassembled WGS sequence"/>
</dbReference>
<organism evidence="4 5">
    <name type="scientific">Fusarium redolens</name>
    <dbReference type="NCBI Taxonomy" id="48865"/>
    <lineage>
        <taxon>Eukaryota</taxon>
        <taxon>Fungi</taxon>
        <taxon>Dikarya</taxon>
        <taxon>Ascomycota</taxon>
        <taxon>Pezizomycotina</taxon>
        <taxon>Sordariomycetes</taxon>
        <taxon>Hypocreomycetidae</taxon>
        <taxon>Hypocreales</taxon>
        <taxon>Nectriaceae</taxon>
        <taxon>Fusarium</taxon>
        <taxon>Fusarium redolens species complex</taxon>
    </lineage>
</organism>
<dbReference type="PANTHER" id="PTHR38166">
    <property type="entry name" value="C2H2-TYPE DOMAIN-CONTAINING PROTEIN-RELATED"/>
    <property type="match status" value="1"/>
</dbReference>
<evidence type="ECO:0000256" key="2">
    <source>
        <dbReference type="SAM" id="MobiDB-lite"/>
    </source>
</evidence>
<dbReference type="RefSeq" id="XP_046042125.1">
    <property type="nucleotide sequence ID" value="XM_046185185.1"/>
</dbReference>
<dbReference type="PROSITE" id="PS50157">
    <property type="entry name" value="ZINC_FINGER_C2H2_2"/>
    <property type="match status" value="1"/>
</dbReference>
<feature type="compositionally biased region" description="Basic and acidic residues" evidence="2">
    <location>
        <begin position="362"/>
        <end position="372"/>
    </location>
</feature>
<name>A0A9P9FY36_FUSRE</name>
<dbReference type="AlphaFoldDB" id="A0A9P9FY36"/>
<reference evidence="4" key="1">
    <citation type="journal article" date="2021" name="Nat. Commun.">
        <title>Genetic determinants of endophytism in the Arabidopsis root mycobiome.</title>
        <authorList>
            <person name="Mesny F."/>
            <person name="Miyauchi S."/>
            <person name="Thiergart T."/>
            <person name="Pickel B."/>
            <person name="Atanasova L."/>
            <person name="Karlsson M."/>
            <person name="Huettel B."/>
            <person name="Barry K.W."/>
            <person name="Haridas S."/>
            <person name="Chen C."/>
            <person name="Bauer D."/>
            <person name="Andreopoulos W."/>
            <person name="Pangilinan J."/>
            <person name="LaButti K."/>
            <person name="Riley R."/>
            <person name="Lipzen A."/>
            <person name="Clum A."/>
            <person name="Drula E."/>
            <person name="Henrissat B."/>
            <person name="Kohler A."/>
            <person name="Grigoriev I.V."/>
            <person name="Martin F.M."/>
            <person name="Hacquard S."/>
        </authorList>
    </citation>
    <scope>NUCLEOTIDE SEQUENCE</scope>
    <source>
        <strain evidence="4">MPI-CAGE-AT-0023</strain>
    </source>
</reference>
<sequence>MLVANPSGRDRFAPDFETIYEYFKHSHSSQDGVSQMKKTCKLSTKDACSTYMIGTAHATFTANGHACCAPEPPATGSSFETLCVHVIALDVLLQTAYALLNDQRAYSFTPASFPSQFPVWLDGYLKTHYVHGLNYLNLNKVKTVARQDHTSPSYLTSSSQLGHANAQDNPPLGIRITNTELACKLHVRSDTGNPCVVLNMLGISPLQKLLFRYCRTTLILSWRKRHQTYSRWNECPEGLYYSNHGSNNLNKDRKSKNGDKSISNESHDFKRVPSAWSEGLISKEKNTIWKQQGSEGVLHLEDEQDLIQVFNLDTAGLQEYKTSGLVKDIWMDRNYSIQLVMLKESNGDDVDFMSIQQANGSERNESEQKGDTHQQQGHLDGYSVSQGKRSISSTEFQDNDDVNDSERDGGGSKAPGKKRVKYNASMRFACPFYKHDPDRYKAARSCCGPGWESVHRVKEHIFRSHSAPDFVCQRCFDGFKSPSSLTAHLRDEVPCKIRQRPKLASASQEALRLLRSRSKRTTKSLTEEEKWCNMYKIIFPNDTPIPSP</sequence>
<evidence type="ECO:0000256" key="1">
    <source>
        <dbReference type="PROSITE-ProRule" id="PRU00042"/>
    </source>
</evidence>
<keyword evidence="1" id="KW-0862">Zinc</keyword>
<evidence type="ECO:0000313" key="4">
    <source>
        <dbReference type="EMBL" id="KAH7222502.1"/>
    </source>
</evidence>
<dbReference type="OrthoDB" id="4161727at2759"/>
<feature type="region of interest" description="Disordered" evidence="2">
    <location>
        <begin position="359"/>
        <end position="418"/>
    </location>
</feature>
<keyword evidence="1" id="KW-0479">Metal-binding</keyword>
<feature type="domain" description="C2H2-type" evidence="3">
    <location>
        <begin position="470"/>
        <end position="501"/>
    </location>
</feature>
<proteinExistence type="predicted"/>
<protein>
    <recommendedName>
        <fullName evidence="3">C2H2-type domain-containing protein</fullName>
    </recommendedName>
</protein>
<keyword evidence="1" id="KW-0863">Zinc-finger</keyword>
<evidence type="ECO:0000259" key="3">
    <source>
        <dbReference type="PROSITE" id="PS50157"/>
    </source>
</evidence>
<feature type="region of interest" description="Disordered" evidence="2">
    <location>
        <begin position="246"/>
        <end position="267"/>
    </location>
</feature>
<evidence type="ECO:0000313" key="5">
    <source>
        <dbReference type="Proteomes" id="UP000720189"/>
    </source>
</evidence>
<accession>A0A9P9FY36</accession>
<dbReference type="InterPro" id="IPR013087">
    <property type="entry name" value="Znf_C2H2_type"/>
</dbReference>
<keyword evidence="5" id="KW-1185">Reference proteome</keyword>
<feature type="compositionally biased region" description="Polar residues" evidence="2">
    <location>
        <begin position="373"/>
        <end position="396"/>
    </location>
</feature>
<dbReference type="PANTHER" id="PTHR38166:SF1">
    <property type="entry name" value="C2H2-TYPE DOMAIN-CONTAINING PROTEIN"/>
    <property type="match status" value="1"/>
</dbReference>
<dbReference type="GO" id="GO:0008270">
    <property type="term" value="F:zinc ion binding"/>
    <property type="evidence" value="ECO:0007669"/>
    <property type="project" value="UniProtKB-KW"/>
</dbReference>
<feature type="compositionally biased region" description="Basic and acidic residues" evidence="2">
    <location>
        <begin position="250"/>
        <end position="259"/>
    </location>
</feature>
<comment type="caution">
    <text evidence="4">The sequence shown here is derived from an EMBL/GenBank/DDBJ whole genome shotgun (WGS) entry which is preliminary data.</text>
</comment>
<dbReference type="GeneID" id="70215139"/>
<dbReference type="EMBL" id="JAGMUX010000027">
    <property type="protein sequence ID" value="KAH7222502.1"/>
    <property type="molecule type" value="Genomic_DNA"/>
</dbReference>